<accession>A0ABR2ZVF3</accession>
<comment type="caution">
    <text evidence="2">The sequence shown here is derived from an EMBL/GenBank/DDBJ whole genome shotgun (WGS) entry which is preliminary data.</text>
</comment>
<feature type="compositionally biased region" description="Polar residues" evidence="1">
    <location>
        <begin position="57"/>
        <end position="73"/>
    </location>
</feature>
<sequence>MSISVDDLVCSLSSNHIGQEAMDLAALQAQLTQAFFGQPPAPLSSPSTQKSAGEPSQRCNTPTGRTPSSSFSWGTGEAQRVPRWNTDDAVREIDDVEDERMVEDILLPSSPVSAGSSPFAHQPSFRTHRSQNRTNSVSTPMSPSFGTDSSLFAATDPFYLAQIQAMQGHNASSPSSVFSQLGRPSQHSPFVNQGQKYEPFAYPGSSISLESHNMVATTSGSFER</sequence>
<name>A0ABR2ZVF3_9AGAR</name>
<protein>
    <submittedName>
        <fullName evidence="2">Uncharacterized protein</fullName>
    </submittedName>
</protein>
<evidence type="ECO:0000313" key="2">
    <source>
        <dbReference type="EMBL" id="KAL0064758.1"/>
    </source>
</evidence>
<reference evidence="2 3" key="1">
    <citation type="submission" date="2024-05" db="EMBL/GenBank/DDBJ databases">
        <title>A draft genome resource for the thread blight pathogen Marasmius tenuissimus strain MS-2.</title>
        <authorList>
            <person name="Yulfo-Soto G.E."/>
            <person name="Baruah I.K."/>
            <person name="Amoako-Attah I."/>
            <person name="Bukari Y."/>
            <person name="Meinhardt L.W."/>
            <person name="Bailey B.A."/>
            <person name="Cohen S.P."/>
        </authorList>
    </citation>
    <scope>NUCLEOTIDE SEQUENCE [LARGE SCALE GENOMIC DNA]</scope>
    <source>
        <strain evidence="2 3">MS-2</strain>
    </source>
</reference>
<dbReference type="Proteomes" id="UP001437256">
    <property type="component" value="Unassembled WGS sequence"/>
</dbReference>
<evidence type="ECO:0000256" key="1">
    <source>
        <dbReference type="SAM" id="MobiDB-lite"/>
    </source>
</evidence>
<evidence type="ECO:0000313" key="3">
    <source>
        <dbReference type="Proteomes" id="UP001437256"/>
    </source>
</evidence>
<feature type="region of interest" description="Disordered" evidence="1">
    <location>
        <begin position="37"/>
        <end position="87"/>
    </location>
</feature>
<feature type="region of interest" description="Disordered" evidence="1">
    <location>
        <begin position="171"/>
        <end position="195"/>
    </location>
</feature>
<organism evidence="2 3">
    <name type="scientific">Marasmius tenuissimus</name>
    <dbReference type="NCBI Taxonomy" id="585030"/>
    <lineage>
        <taxon>Eukaryota</taxon>
        <taxon>Fungi</taxon>
        <taxon>Dikarya</taxon>
        <taxon>Basidiomycota</taxon>
        <taxon>Agaricomycotina</taxon>
        <taxon>Agaricomycetes</taxon>
        <taxon>Agaricomycetidae</taxon>
        <taxon>Agaricales</taxon>
        <taxon>Marasmiineae</taxon>
        <taxon>Marasmiaceae</taxon>
        <taxon>Marasmius</taxon>
    </lineage>
</organism>
<feature type="region of interest" description="Disordered" evidence="1">
    <location>
        <begin position="112"/>
        <end position="143"/>
    </location>
</feature>
<keyword evidence="3" id="KW-1185">Reference proteome</keyword>
<proteinExistence type="predicted"/>
<gene>
    <name evidence="2" type="ORF">AAF712_008305</name>
</gene>
<dbReference type="EMBL" id="JBBXMP010000057">
    <property type="protein sequence ID" value="KAL0064758.1"/>
    <property type="molecule type" value="Genomic_DNA"/>
</dbReference>
<feature type="compositionally biased region" description="Polar residues" evidence="1">
    <location>
        <begin position="132"/>
        <end position="143"/>
    </location>
</feature>